<proteinExistence type="predicted"/>
<dbReference type="OrthoDB" id="6042637at2"/>
<evidence type="ECO:0000256" key="1">
    <source>
        <dbReference type="SAM" id="MobiDB-lite"/>
    </source>
</evidence>
<reference evidence="2 3" key="1">
    <citation type="journal article" date="2017" name="Front. Microbiol.">
        <title>Double-Face Meets the Bacterial World: The Opportunistic Pathogen Stenotrophomonas maltophilia.</title>
        <authorList>
            <person name="Lira F."/>
            <person name="Berg G."/>
            <person name="Martinez J.L."/>
        </authorList>
    </citation>
    <scope>NUCLEOTIDE SEQUENCE [LARGE SCALE GENOMIC DNA]</scope>
    <source>
        <strain evidence="2 3">EA1</strain>
    </source>
</reference>
<feature type="region of interest" description="Disordered" evidence="1">
    <location>
        <begin position="47"/>
        <end position="77"/>
    </location>
</feature>
<accession>A0A2J0UDV8</accession>
<gene>
    <name evidence="2" type="ORF">B9Y64_08620</name>
</gene>
<name>A0A2J0UDV8_STEMA</name>
<protein>
    <submittedName>
        <fullName evidence="2">Lysozyme</fullName>
    </submittedName>
</protein>
<organism evidence="2 3">
    <name type="scientific">Stenotrophomonas maltophilia</name>
    <name type="common">Pseudomonas maltophilia</name>
    <name type="synonym">Xanthomonas maltophilia</name>
    <dbReference type="NCBI Taxonomy" id="40324"/>
    <lineage>
        <taxon>Bacteria</taxon>
        <taxon>Pseudomonadati</taxon>
        <taxon>Pseudomonadota</taxon>
        <taxon>Gammaproteobacteria</taxon>
        <taxon>Lysobacterales</taxon>
        <taxon>Lysobacteraceae</taxon>
        <taxon>Stenotrophomonas</taxon>
        <taxon>Stenotrophomonas maltophilia group</taxon>
    </lineage>
</organism>
<comment type="caution">
    <text evidence="2">The sequence shown here is derived from an EMBL/GenBank/DDBJ whole genome shotgun (WGS) entry which is preliminary data.</text>
</comment>
<evidence type="ECO:0000313" key="3">
    <source>
        <dbReference type="Proteomes" id="UP000230167"/>
    </source>
</evidence>
<feature type="compositionally biased region" description="Basic and acidic residues" evidence="1">
    <location>
        <begin position="68"/>
        <end position="77"/>
    </location>
</feature>
<dbReference type="AlphaFoldDB" id="A0A2J0UDV8"/>
<evidence type="ECO:0000313" key="2">
    <source>
        <dbReference type="EMBL" id="PJL31626.1"/>
    </source>
</evidence>
<dbReference type="Proteomes" id="UP000230167">
    <property type="component" value="Unassembled WGS sequence"/>
</dbReference>
<dbReference type="EMBL" id="NEQV01000002">
    <property type="protein sequence ID" value="PJL31626.1"/>
    <property type="molecule type" value="Genomic_DNA"/>
</dbReference>
<sequence>MPRLWVVMASLLLWSLLMFAAGWRWRGDRSDLAMARVDVEQQAGAVQSERRLRRDQEERNEAMASVGEQHEHDRARAAEVDADVVAALRAGTLRLRDDLAACHTGRLSEAAARTGERDAGAQLRAEVAAALVRIGRDADDQLRACQAVIELDRR</sequence>
<dbReference type="RefSeq" id="WP_100440331.1">
    <property type="nucleotide sequence ID" value="NZ_JBHGCF010000003.1"/>
</dbReference>
<feature type="compositionally biased region" description="Basic and acidic residues" evidence="1">
    <location>
        <begin position="48"/>
        <end position="61"/>
    </location>
</feature>